<evidence type="ECO:0000256" key="1">
    <source>
        <dbReference type="ARBA" id="ARBA00005189"/>
    </source>
</evidence>
<organism evidence="5 6">
    <name type="scientific">Desulfomicrobium orale DSM 12838</name>
    <dbReference type="NCBI Taxonomy" id="888061"/>
    <lineage>
        <taxon>Bacteria</taxon>
        <taxon>Pseudomonadati</taxon>
        <taxon>Thermodesulfobacteriota</taxon>
        <taxon>Desulfovibrionia</taxon>
        <taxon>Desulfovibrionales</taxon>
        <taxon>Desulfomicrobiaceae</taxon>
        <taxon>Desulfomicrobium</taxon>
    </lineage>
</organism>
<reference evidence="6" key="1">
    <citation type="submission" date="2016-02" db="EMBL/GenBank/DDBJ databases">
        <authorList>
            <person name="Holder M.E."/>
            <person name="Ajami N.J."/>
            <person name="Petrosino J.F."/>
        </authorList>
    </citation>
    <scope>NUCLEOTIDE SEQUENCE [LARGE SCALE GENOMIC DNA]</scope>
    <source>
        <strain evidence="6">DSM 12838</strain>
    </source>
</reference>
<dbReference type="SMART" id="SM00563">
    <property type="entry name" value="PlsC"/>
    <property type="match status" value="1"/>
</dbReference>
<dbReference type="CDD" id="cd07989">
    <property type="entry name" value="LPLAT_AGPAT-like"/>
    <property type="match status" value="1"/>
</dbReference>
<dbReference type="PANTHER" id="PTHR10434:SF11">
    <property type="entry name" value="1-ACYL-SN-GLYCEROL-3-PHOSPHATE ACYLTRANSFERASE"/>
    <property type="match status" value="1"/>
</dbReference>
<evidence type="ECO:0000259" key="4">
    <source>
        <dbReference type="SMART" id="SM00563"/>
    </source>
</evidence>
<dbReference type="STRING" id="888061.AXF15_04150"/>
<name>A0A0X8JPA9_9BACT</name>
<protein>
    <recommendedName>
        <fullName evidence="4">Phospholipid/glycerol acyltransferase domain-containing protein</fullName>
    </recommendedName>
</protein>
<comment type="pathway">
    <text evidence="1">Lipid metabolism.</text>
</comment>
<dbReference type="RefSeq" id="WP_066603702.1">
    <property type="nucleotide sequence ID" value="NZ_CP014230.1"/>
</dbReference>
<gene>
    <name evidence="5" type="ORF">AXF15_04150</name>
</gene>
<feature type="domain" description="Phospholipid/glycerol acyltransferase" evidence="4">
    <location>
        <begin position="31"/>
        <end position="148"/>
    </location>
</feature>
<proteinExistence type="predicted"/>
<evidence type="ECO:0000256" key="2">
    <source>
        <dbReference type="ARBA" id="ARBA00022679"/>
    </source>
</evidence>
<dbReference type="PANTHER" id="PTHR10434">
    <property type="entry name" value="1-ACYL-SN-GLYCEROL-3-PHOSPHATE ACYLTRANSFERASE"/>
    <property type="match status" value="1"/>
</dbReference>
<dbReference type="GO" id="GO:0006654">
    <property type="term" value="P:phosphatidic acid biosynthetic process"/>
    <property type="evidence" value="ECO:0007669"/>
    <property type="project" value="TreeGrafter"/>
</dbReference>
<accession>A0A0X8JPA9</accession>
<dbReference type="KEGG" id="doa:AXF15_04150"/>
<evidence type="ECO:0000256" key="3">
    <source>
        <dbReference type="ARBA" id="ARBA00023315"/>
    </source>
</evidence>
<dbReference type="EMBL" id="CP014230">
    <property type="protein sequence ID" value="AMD92381.1"/>
    <property type="molecule type" value="Genomic_DNA"/>
</dbReference>
<dbReference type="InterPro" id="IPR002123">
    <property type="entry name" value="Plipid/glycerol_acylTrfase"/>
</dbReference>
<dbReference type="GO" id="GO:0003841">
    <property type="term" value="F:1-acylglycerol-3-phosphate O-acyltransferase activity"/>
    <property type="evidence" value="ECO:0007669"/>
    <property type="project" value="TreeGrafter"/>
</dbReference>
<dbReference type="Pfam" id="PF01553">
    <property type="entry name" value="Acyltransferase"/>
    <property type="match status" value="1"/>
</dbReference>
<dbReference type="AlphaFoldDB" id="A0A0X8JPA9"/>
<keyword evidence="3" id="KW-0012">Acyltransferase</keyword>
<dbReference type="SUPFAM" id="SSF69593">
    <property type="entry name" value="Glycerol-3-phosphate (1)-acyltransferase"/>
    <property type="match status" value="1"/>
</dbReference>
<evidence type="ECO:0000313" key="6">
    <source>
        <dbReference type="Proteomes" id="UP000063964"/>
    </source>
</evidence>
<keyword evidence="2" id="KW-0808">Transferase</keyword>
<dbReference type="OrthoDB" id="9808424at2"/>
<evidence type="ECO:0000313" key="5">
    <source>
        <dbReference type="EMBL" id="AMD92381.1"/>
    </source>
</evidence>
<dbReference type="Proteomes" id="UP000063964">
    <property type="component" value="Chromosome"/>
</dbReference>
<keyword evidence="6" id="KW-1185">Reference proteome</keyword>
<sequence>MLRVLLHAASRVFLTLAFGFTPARPLEDAQCIVAANHNTHLDTLALCRLFPLRRVNSVKVVAARDYFDHGIGGFFGRMAFNLILLDRRSARTSLEPVEEALRQGFSVILFPEGTRGEPGVMRPFKRGIGKLALDFPELPVYPVCLHGIEKTLPKGGRLPVPFTIRTEVLPPVFGKDFLHAGQQGRKLLTARLEEHIRAAGAGSACRS</sequence>